<dbReference type="KEGG" id="sfr:Sfri_0984"/>
<dbReference type="Gene3D" id="3.20.20.20">
    <property type="entry name" value="Dihydropteroate synthase-like"/>
    <property type="match status" value="1"/>
</dbReference>
<dbReference type="AlphaFoldDB" id="Q086H8"/>
<dbReference type="HOGENOM" id="CLU_008023_0_3_6"/>
<dbReference type="PROSITE" id="PS00792">
    <property type="entry name" value="DHPS_1"/>
    <property type="match status" value="1"/>
</dbReference>
<dbReference type="STRING" id="318167.Sfri_0984"/>
<dbReference type="InterPro" id="IPR000489">
    <property type="entry name" value="Pterin-binding_dom"/>
</dbReference>
<dbReference type="PROSITE" id="PS00793">
    <property type="entry name" value="DHPS_2"/>
    <property type="match status" value="1"/>
</dbReference>
<dbReference type="InterPro" id="IPR006390">
    <property type="entry name" value="DHP_synth_dom"/>
</dbReference>
<comment type="similarity">
    <text evidence="4 14">Belongs to the DHPS family.</text>
</comment>
<keyword evidence="17" id="KW-1185">Reference proteome</keyword>
<evidence type="ECO:0000256" key="11">
    <source>
        <dbReference type="ARBA" id="ARBA00022909"/>
    </source>
</evidence>
<keyword evidence="11 14" id="KW-0289">Folate biosynthesis</keyword>
<evidence type="ECO:0000256" key="12">
    <source>
        <dbReference type="ARBA" id="ARBA00030193"/>
    </source>
</evidence>
<dbReference type="GO" id="GO:0046654">
    <property type="term" value="P:tetrahydrofolate biosynthetic process"/>
    <property type="evidence" value="ECO:0007669"/>
    <property type="project" value="UniProtKB-UniPathway"/>
</dbReference>
<evidence type="ECO:0000256" key="7">
    <source>
        <dbReference type="ARBA" id="ARBA00016919"/>
    </source>
</evidence>
<dbReference type="UniPathway" id="UPA00077">
    <property type="reaction ID" value="UER00156"/>
</dbReference>
<dbReference type="GO" id="GO:0046872">
    <property type="term" value="F:metal ion binding"/>
    <property type="evidence" value="ECO:0007669"/>
    <property type="project" value="UniProtKB-KW"/>
</dbReference>
<evidence type="ECO:0000256" key="5">
    <source>
        <dbReference type="ARBA" id="ARBA00011738"/>
    </source>
</evidence>
<dbReference type="InterPro" id="IPR045031">
    <property type="entry name" value="DHP_synth-like"/>
</dbReference>
<evidence type="ECO:0000259" key="15">
    <source>
        <dbReference type="PROSITE" id="PS50972"/>
    </source>
</evidence>
<dbReference type="PROSITE" id="PS50972">
    <property type="entry name" value="PTERIN_BINDING"/>
    <property type="match status" value="1"/>
</dbReference>
<accession>Q086H8</accession>
<comment type="function">
    <text evidence="13 14">Catalyzes the condensation of para-aminobenzoate (pABA) with 6-hydroxymethyl-7,8-dihydropterin diphosphate (DHPt-PP) to form 7,8-dihydropteroate (H2Pte), the immediate precursor of folate derivatives.</text>
</comment>
<dbReference type="NCBIfam" id="TIGR01496">
    <property type="entry name" value="DHPS"/>
    <property type="match status" value="1"/>
</dbReference>
<comment type="pathway">
    <text evidence="3 14">Cofactor biosynthesis; tetrahydrofolate biosynthesis; 7,8-dihydrofolate from 2-amino-4-hydroxy-6-hydroxymethyl-7,8-dihydropteridine diphosphate and 4-aminobenzoate: step 1/2.</text>
</comment>
<dbReference type="Pfam" id="PF00809">
    <property type="entry name" value="Pterin_bind"/>
    <property type="match status" value="1"/>
</dbReference>
<evidence type="ECO:0000313" key="17">
    <source>
        <dbReference type="Proteomes" id="UP000000684"/>
    </source>
</evidence>
<evidence type="ECO:0000256" key="10">
    <source>
        <dbReference type="ARBA" id="ARBA00022842"/>
    </source>
</evidence>
<dbReference type="GO" id="GO:0005829">
    <property type="term" value="C:cytosol"/>
    <property type="evidence" value="ECO:0007669"/>
    <property type="project" value="TreeGrafter"/>
</dbReference>
<dbReference type="GO" id="GO:0004156">
    <property type="term" value="F:dihydropteroate synthase activity"/>
    <property type="evidence" value="ECO:0007669"/>
    <property type="project" value="UniProtKB-EC"/>
</dbReference>
<evidence type="ECO:0000313" key="16">
    <source>
        <dbReference type="EMBL" id="ABI70837.1"/>
    </source>
</evidence>
<dbReference type="InterPro" id="IPR011005">
    <property type="entry name" value="Dihydropteroate_synth-like_sf"/>
</dbReference>
<dbReference type="FunFam" id="3.20.20.20:FF:000004">
    <property type="entry name" value="Dihydropteroate synthase"/>
    <property type="match status" value="1"/>
</dbReference>
<reference evidence="16 17" key="1">
    <citation type="submission" date="2006-08" db="EMBL/GenBank/DDBJ databases">
        <title>Complete sequence of Shewanella frigidimarina NCIMB 400.</title>
        <authorList>
            <consortium name="US DOE Joint Genome Institute"/>
            <person name="Copeland A."/>
            <person name="Lucas S."/>
            <person name="Lapidus A."/>
            <person name="Barry K."/>
            <person name="Detter J.C."/>
            <person name="Glavina del Rio T."/>
            <person name="Hammon N."/>
            <person name="Israni S."/>
            <person name="Dalin E."/>
            <person name="Tice H."/>
            <person name="Pitluck S."/>
            <person name="Fredrickson J.K."/>
            <person name="Kolker E."/>
            <person name="McCuel L.A."/>
            <person name="DiChristina T."/>
            <person name="Nealson K.H."/>
            <person name="Newman D."/>
            <person name="Tiedje J.M."/>
            <person name="Zhou J."/>
            <person name="Romine M.F."/>
            <person name="Culley D.E."/>
            <person name="Serres M."/>
            <person name="Chertkov O."/>
            <person name="Brettin T."/>
            <person name="Bruce D."/>
            <person name="Han C."/>
            <person name="Tapia R."/>
            <person name="Gilna P."/>
            <person name="Schmutz J."/>
            <person name="Larimer F."/>
            <person name="Land M."/>
            <person name="Hauser L."/>
            <person name="Kyrpides N."/>
            <person name="Mikhailova N."/>
            <person name="Richardson P."/>
        </authorList>
    </citation>
    <scope>NUCLEOTIDE SEQUENCE [LARGE SCALE GENOMIC DNA]</scope>
    <source>
        <strain evidence="16 17">NCIMB 400</strain>
    </source>
</reference>
<name>Q086H8_SHEFN</name>
<dbReference type="EMBL" id="CP000447">
    <property type="protein sequence ID" value="ABI70837.1"/>
    <property type="molecule type" value="Genomic_DNA"/>
</dbReference>
<proteinExistence type="inferred from homology"/>
<sequence length="287" mass="31528">MFLIYCRKIPLFQLTHANKTLDLSAPVVMGIVNVTPDSFSDGGEYIDFEQACRHVDYMVEQGALIIDVGGESTRPGAAEVSVEQELARVIPIIEYTAKTHDVWISIDTSKPEVMEQAVNAGANLINDVRALQMPGALAMAATLDVPICLMHMQGEPKTMQDEPEYQDVIDEVAAFFELRIAYCEAAGIERERLILDPGFGFGKTLAHNYRLLAALPKLHEFHLPLLVGLSRKSMIGDLLARETDQRLAGSLAGALIAAQQGAHIIRVHDVPETVDVLKVMSETMAYL</sequence>
<evidence type="ECO:0000256" key="9">
    <source>
        <dbReference type="ARBA" id="ARBA00022723"/>
    </source>
</evidence>
<comment type="subunit">
    <text evidence="5">Homodimer.</text>
</comment>
<evidence type="ECO:0000256" key="1">
    <source>
        <dbReference type="ARBA" id="ARBA00000012"/>
    </source>
</evidence>
<comment type="catalytic activity">
    <reaction evidence="1">
        <text>(7,8-dihydropterin-6-yl)methyl diphosphate + 4-aminobenzoate = 7,8-dihydropteroate + diphosphate</text>
        <dbReference type="Rhea" id="RHEA:19949"/>
        <dbReference type="ChEBI" id="CHEBI:17836"/>
        <dbReference type="ChEBI" id="CHEBI:17839"/>
        <dbReference type="ChEBI" id="CHEBI:33019"/>
        <dbReference type="ChEBI" id="CHEBI:72950"/>
        <dbReference type="EC" id="2.5.1.15"/>
    </reaction>
</comment>
<protein>
    <recommendedName>
        <fullName evidence="7 14">Dihydropteroate synthase</fullName>
        <shortName evidence="14">DHPS</shortName>
        <ecNumber evidence="6 14">2.5.1.15</ecNumber>
    </recommendedName>
    <alternativeName>
        <fullName evidence="12 14">Dihydropteroate pyrophosphorylase</fullName>
    </alternativeName>
</protein>
<organism evidence="16 17">
    <name type="scientific">Shewanella frigidimarina (strain NCIMB 400)</name>
    <dbReference type="NCBI Taxonomy" id="318167"/>
    <lineage>
        <taxon>Bacteria</taxon>
        <taxon>Pseudomonadati</taxon>
        <taxon>Pseudomonadota</taxon>
        <taxon>Gammaproteobacteria</taxon>
        <taxon>Alteromonadales</taxon>
        <taxon>Shewanellaceae</taxon>
        <taxon>Shewanella</taxon>
    </lineage>
</organism>
<dbReference type="GO" id="GO:0046656">
    <property type="term" value="P:folic acid biosynthetic process"/>
    <property type="evidence" value="ECO:0007669"/>
    <property type="project" value="UniProtKB-KW"/>
</dbReference>
<feature type="domain" description="Pterin-binding" evidence="15">
    <location>
        <begin position="26"/>
        <end position="278"/>
    </location>
</feature>
<evidence type="ECO:0000256" key="14">
    <source>
        <dbReference type="RuleBase" id="RU361205"/>
    </source>
</evidence>
<evidence type="ECO:0000256" key="13">
    <source>
        <dbReference type="ARBA" id="ARBA00053449"/>
    </source>
</evidence>
<dbReference type="PANTHER" id="PTHR20941:SF1">
    <property type="entry name" value="FOLIC ACID SYNTHESIS PROTEIN FOL1"/>
    <property type="match status" value="1"/>
</dbReference>
<evidence type="ECO:0000256" key="6">
    <source>
        <dbReference type="ARBA" id="ARBA00012458"/>
    </source>
</evidence>
<evidence type="ECO:0000256" key="2">
    <source>
        <dbReference type="ARBA" id="ARBA00001946"/>
    </source>
</evidence>
<comment type="cofactor">
    <cofactor evidence="2 14">
        <name>Mg(2+)</name>
        <dbReference type="ChEBI" id="CHEBI:18420"/>
    </cofactor>
</comment>
<gene>
    <name evidence="16" type="ordered locus">Sfri_0984</name>
</gene>
<keyword evidence="9 14" id="KW-0479">Metal-binding</keyword>
<dbReference type="SUPFAM" id="SSF51717">
    <property type="entry name" value="Dihydropteroate synthetase-like"/>
    <property type="match status" value="1"/>
</dbReference>
<keyword evidence="10 14" id="KW-0460">Magnesium</keyword>
<evidence type="ECO:0000256" key="8">
    <source>
        <dbReference type="ARBA" id="ARBA00022679"/>
    </source>
</evidence>
<keyword evidence="8 14" id="KW-0808">Transferase</keyword>
<evidence type="ECO:0000256" key="3">
    <source>
        <dbReference type="ARBA" id="ARBA00004763"/>
    </source>
</evidence>
<evidence type="ECO:0000256" key="4">
    <source>
        <dbReference type="ARBA" id="ARBA00009503"/>
    </source>
</evidence>
<dbReference type="CDD" id="cd00739">
    <property type="entry name" value="DHPS"/>
    <property type="match status" value="1"/>
</dbReference>
<dbReference type="eggNOG" id="COG0294">
    <property type="taxonomic scope" value="Bacteria"/>
</dbReference>
<dbReference type="PANTHER" id="PTHR20941">
    <property type="entry name" value="FOLATE SYNTHESIS PROTEINS"/>
    <property type="match status" value="1"/>
</dbReference>
<dbReference type="EC" id="2.5.1.15" evidence="6 14"/>
<dbReference type="Proteomes" id="UP000000684">
    <property type="component" value="Chromosome"/>
</dbReference>